<dbReference type="InterPro" id="IPR003186">
    <property type="entry name" value="PA28_C"/>
</dbReference>
<keyword evidence="2 5" id="KW-0647">Proteasome</keyword>
<feature type="domain" description="Proteasome activator PA28 C-terminal" evidence="4">
    <location>
        <begin position="154"/>
        <end position="286"/>
    </location>
</feature>
<dbReference type="InterPro" id="IPR009077">
    <property type="entry name" value="Proteasome_activ_PA28"/>
</dbReference>
<name>A0A0S4J217_BODSA</name>
<dbReference type="PANTHER" id="PTHR10660">
    <property type="entry name" value="PROTEASOME REGULATOR PA28"/>
    <property type="match status" value="1"/>
</dbReference>
<dbReference type="GO" id="GO:2000045">
    <property type="term" value="P:regulation of G1/S transition of mitotic cell cycle"/>
    <property type="evidence" value="ECO:0007669"/>
    <property type="project" value="TreeGrafter"/>
</dbReference>
<evidence type="ECO:0000313" key="5">
    <source>
        <dbReference type="EMBL" id="CUG83935.1"/>
    </source>
</evidence>
<dbReference type="PANTHER" id="PTHR10660:SF2">
    <property type="entry name" value="LD45860P"/>
    <property type="match status" value="1"/>
</dbReference>
<dbReference type="GO" id="GO:0061133">
    <property type="term" value="F:endopeptidase activator activity"/>
    <property type="evidence" value="ECO:0007669"/>
    <property type="project" value="TreeGrafter"/>
</dbReference>
<evidence type="ECO:0000256" key="1">
    <source>
        <dbReference type="ARBA" id="ARBA00005883"/>
    </source>
</evidence>
<dbReference type="GO" id="GO:0005737">
    <property type="term" value="C:cytoplasm"/>
    <property type="evidence" value="ECO:0007669"/>
    <property type="project" value="TreeGrafter"/>
</dbReference>
<evidence type="ECO:0000259" key="4">
    <source>
        <dbReference type="Pfam" id="PF02252"/>
    </source>
</evidence>
<dbReference type="VEuPathDB" id="TriTrypDB:BSAL_87935"/>
<dbReference type="SUPFAM" id="SSF47216">
    <property type="entry name" value="Proteasome activator"/>
    <property type="match status" value="1"/>
</dbReference>
<dbReference type="GO" id="GO:0008537">
    <property type="term" value="C:proteasome activator complex"/>
    <property type="evidence" value="ECO:0007669"/>
    <property type="project" value="InterPro"/>
</dbReference>
<dbReference type="InterPro" id="IPR036252">
    <property type="entry name" value="Proteasome_activ_sf"/>
</dbReference>
<dbReference type="Pfam" id="PF02252">
    <property type="entry name" value="PA28_C"/>
    <property type="match status" value="1"/>
</dbReference>
<dbReference type="OrthoDB" id="6591885at2759"/>
<organism evidence="5 6">
    <name type="scientific">Bodo saltans</name>
    <name type="common">Flagellated protozoan</name>
    <dbReference type="NCBI Taxonomy" id="75058"/>
    <lineage>
        <taxon>Eukaryota</taxon>
        <taxon>Discoba</taxon>
        <taxon>Euglenozoa</taxon>
        <taxon>Kinetoplastea</taxon>
        <taxon>Metakinetoplastina</taxon>
        <taxon>Eubodonida</taxon>
        <taxon>Bodonidae</taxon>
        <taxon>Bodo</taxon>
    </lineage>
</organism>
<feature type="region of interest" description="Disordered" evidence="3">
    <location>
        <begin position="20"/>
        <end position="80"/>
    </location>
</feature>
<evidence type="ECO:0000256" key="3">
    <source>
        <dbReference type="SAM" id="MobiDB-lite"/>
    </source>
</evidence>
<gene>
    <name evidence="5" type="ORF">BSAL_87935</name>
</gene>
<feature type="compositionally biased region" description="Low complexity" evidence="3">
    <location>
        <begin position="37"/>
        <end position="49"/>
    </location>
</feature>
<protein>
    <submittedName>
        <fullName evidence="5">Proteasome activator PA28 beta subunit family protein, putative</fullName>
    </submittedName>
</protein>
<proteinExistence type="inferred from homology"/>
<dbReference type="EMBL" id="CYKH01001106">
    <property type="protein sequence ID" value="CUG83935.1"/>
    <property type="molecule type" value="Genomic_DNA"/>
</dbReference>
<sequence length="291" mass="31489">MTNIAAMLERYNQLLQAALAQNPRAANESSEAKSEEAAPVPEAPATAPSGAEDSGVTPPPEKASPQKQPTSPLLRRPKLDPVEMAELEKSAVELLRQSSSVQIQAKKAGTPAGEAKSTPLTTASATASKKKDKDKAPTSEQLDSLSLPPLLLVQLKIIKSEARTLGKTLDEIHDWIALNIPQMKEEDNVGVAVMAGVIQELAGSIVKVRGVYDLEASYVSDRAELDVKYLKTTDAESTLQAIEVCDADTWDTLEKGWRAMMRVSLMVHSTLAKNMRLLKDPRSAPKHNLHL</sequence>
<feature type="compositionally biased region" description="Low complexity" evidence="3">
    <location>
        <begin position="115"/>
        <end position="127"/>
    </location>
</feature>
<dbReference type="AlphaFoldDB" id="A0A0S4J217"/>
<evidence type="ECO:0000313" key="6">
    <source>
        <dbReference type="Proteomes" id="UP000051952"/>
    </source>
</evidence>
<dbReference type="Proteomes" id="UP000051952">
    <property type="component" value="Unassembled WGS sequence"/>
</dbReference>
<feature type="region of interest" description="Disordered" evidence="3">
    <location>
        <begin position="105"/>
        <end position="142"/>
    </location>
</feature>
<accession>A0A0S4J217</accession>
<dbReference type="Gene3D" id="1.20.120.180">
    <property type="entry name" value="Proteasome activator pa28, C-terminal domain"/>
    <property type="match status" value="1"/>
</dbReference>
<keyword evidence="6" id="KW-1185">Reference proteome</keyword>
<dbReference type="GO" id="GO:0061136">
    <property type="term" value="P:regulation of proteasomal protein catabolic process"/>
    <property type="evidence" value="ECO:0007669"/>
    <property type="project" value="TreeGrafter"/>
</dbReference>
<comment type="similarity">
    <text evidence="1">Belongs to the PA28 family.</text>
</comment>
<dbReference type="GO" id="GO:0005654">
    <property type="term" value="C:nucleoplasm"/>
    <property type="evidence" value="ECO:0007669"/>
    <property type="project" value="TreeGrafter"/>
</dbReference>
<reference evidence="6" key="1">
    <citation type="submission" date="2015-09" db="EMBL/GenBank/DDBJ databases">
        <authorList>
            <consortium name="Pathogen Informatics"/>
        </authorList>
    </citation>
    <scope>NUCLEOTIDE SEQUENCE [LARGE SCALE GENOMIC DNA]</scope>
    <source>
        <strain evidence="6">Lake Konstanz</strain>
    </source>
</reference>
<evidence type="ECO:0000256" key="2">
    <source>
        <dbReference type="ARBA" id="ARBA00022942"/>
    </source>
</evidence>
<dbReference type="InterPro" id="IPR036997">
    <property type="entry name" value="PA28_C_sf"/>
</dbReference>